<dbReference type="PANTHER" id="PTHR30388:SF6">
    <property type="entry name" value="XANTHINE DEHYDROGENASE SUBUNIT A-RELATED"/>
    <property type="match status" value="1"/>
</dbReference>
<evidence type="ECO:0000259" key="1">
    <source>
        <dbReference type="Pfam" id="PF02625"/>
    </source>
</evidence>
<dbReference type="GO" id="GO:0016491">
    <property type="term" value="F:oxidoreductase activity"/>
    <property type="evidence" value="ECO:0007669"/>
    <property type="project" value="InterPro"/>
</dbReference>
<evidence type="ECO:0000259" key="2">
    <source>
        <dbReference type="Pfam" id="PF04945"/>
    </source>
</evidence>
<evidence type="ECO:0000313" key="4">
    <source>
        <dbReference type="EMBL" id="RIH79372.1"/>
    </source>
</evidence>
<dbReference type="EMBL" id="QWKX01000006">
    <property type="protein sequence ID" value="RIH79372.1"/>
    <property type="molecule type" value="Genomic_DNA"/>
</dbReference>
<dbReference type="Pfam" id="PF13478">
    <property type="entry name" value="XdhC_C"/>
    <property type="match status" value="1"/>
</dbReference>
<comment type="caution">
    <text evidence="4">The sequence shown here is derived from an EMBL/GenBank/DDBJ whole genome shotgun (WGS) entry which is preliminary data.</text>
</comment>
<organism evidence="4 5">
    <name type="scientific">Meiothermus taiwanensis</name>
    <dbReference type="NCBI Taxonomy" id="172827"/>
    <lineage>
        <taxon>Bacteria</taxon>
        <taxon>Thermotogati</taxon>
        <taxon>Deinococcota</taxon>
        <taxon>Deinococci</taxon>
        <taxon>Thermales</taxon>
        <taxon>Thermaceae</taxon>
        <taxon>Meiothermus</taxon>
    </lineage>
</organism>
<evidence type="ECO:0000259" key="3">
    <source>
        <dbReference type="Pfam" id="PF13478"/>
    </source>
</evidence>
<dbReference type="Gene3D" id="3.40.50.720">
    <property type="entry name" value="NAD(P)-binding Rossmann-like Domain"/>
    <property type="match status" value="1"/>
</dbReference>
<dbReference type="InterPro" id="IPR009078">
    <property type="entry name" value="Ferritin-like_SF"/>
</dbReference>
<feature type="domain" description="YHS" evidence="2">
    <location>
        <begin position="308"/>
        <end position="351"/>
    </location>
</feature>
<reference evidence="4 5" key="1">
    <citation type="submission" date="2018-08" db="EMBL/GenBank/DDBJ databases">
        <title>Meiothermus cateniformans JCM 15151 genome sequencing project.</title>
        <authorList>
            <person name="Da Costa M.S."/>
            <person name="Albuquerque L."/>
            <person name="Raposo P."/>
            <person name="Froufe H.J.C."/>
            <person name="Barroso C.S."/>
            <person name="Egas C."/>
        </authorList>
    </citation>
    <scope>NUCLEOTIDE SEQUENCE [LARGE SCALE GENOMIC DNA]</scope>
    <source>
        <strain evidence="4 5">JCM 15151</strain>
    </source>
</reference>
<dbReference type="SUPFAM" id="SSF47240">
    <property type="entry name" value="Ferritin-like"/>
    <property type="match status" value="1"/>
</dbReference>
<feature type="domain" description="XdhC Rossmann" evidence="3">
    <location>
        <begin position="117"/>
        <end position="259"/>
    </location>
</feature>
<dbReference type="Pfam" id="PF04945">
    <property type="entry name" value="YHS"/>
    <property type="match status" value="1"/>
</dbReference>
<dbReference type="OrthoDB" id="9809270at2"/>
<name>A0A399EB94_9DEIN</name>
<dbReference type="Gene3D" id="1.10.620.20">
    <property type="entry name" value="Ribonucleotide Reductase, subunit A"/>
    <property type="match status" value="1"/>
</dbReference>
<sequence>MDIYSRIAELKQSGQSFALATVVSRQAPVSSHLGDKAIIFEDGRFEGYVGGACSREIVRKQALEVLRLGKPRLVRITPEAAAKTVLEHADEVVIPMTCASEGAVDVYIEPLVGKARLLVVGGSQIALTTAQIAARMNYTVTLACDKPELAGVSLESEIQVLDWRELGSWLDAQNPAKTHIVVASQGHYDEDALMLIAQHMPRPAYLGLVASRKRGATVLDNLEMLGVPKTTFPQLKYPAGLDLGGRGRDEVAISILAEIISLKHQKAAQEVAVEAPPNPLRAIEQVQAIAADTPVVSAPTAIPSGMAIDPTSGEMIEIAKAVSAEYQGQIYYFSCPNCRAKFLKNPEKYLKDRA</sequence>
<dbReference type="Proteomes" id="UP000266089">
    <property type="component" value="Unassembled WGS sequence"/>
</dbReference>
<feature type="domain" description="XdhC- CoxI" evidence="1">
    <location>
        <begin position="12"/>
        <end position="76"/>
    </location>
</feature>
<accession>A0A399EB94</accession>
<dbReference type="InterPro" id="IPR027051">
    <property type="entry name" value="XdhC_Rossmann_dom"/>
</dbReference>
<dbReference type="InterPro" id="IPR003777">
    <property type="entry name" value="XdhC_CoxI"/>
</dbReference>
<dbReference type="Pfam" id="PF02625">
    <property type="entry name" value="XdhC_CoxI"/>
    <property type="match status" value="1"/>
</dbReference>
<proteinExistence type="predicted"/>
<dbReference type="InterPro" id="IPR007029">
    <property type="entry name" value="YHS_dom"/>
</dbReference>
<gene>
    <name evidence="4" type="ORF">Mcate_00368</name>
</gene>
<protein>
    <submittedName>
        <fullName evidence="4">XdhC Rossmann domain protein</fullName>
    </submittedName>
</protein>
<dbReference type="RefSeq" id="WP_027887913.1">
    <property type="nucleotide sequence ID" value="NZ_JBHSXZ010000009.1"/>
</dbReference>
<dbReference type="InterPro" id="IPR036188">
    <property type="entry name" value="FAD/NAD-bd_sf"/>
</dbReference>
<dbReference type="SUPFAM" id="SSF51905">
    <property type="entry name" value="FAD/NAD(P)-binding domain"/>
    <property type="match status" value="1"/>
</dbReference>
<dbReference type="InterPro" id="IPR012348">
    <property type="entry name" value="RNR-like"/>
</dbReference>
<dbReference type="PANTHER" id="PTHR30388">
    <property type="entry name" value="ALDEHYDE OXIDOREDUCTASE MOLYBDENUM COFACTOR ASSEMBLY PROTEIN"/>
    <property type="match status" value="1"/>
</dbReference>
<dbReference type="InterPro" id="IPR052698">
    <property type="entry name" value="MoCofactor_Util/Proc"/>
</dbReference>
<dbReference type="AlphaFoldDB" id="A0A399EB94"/>
<evidence type="ECO:0000313" key="5">
    <source>
        <dbReference type="Proteomes" id="UP000266089"/>
    </source>
</evidence>